<keyword evidence="3" id="KW-1185">Reference proteome</keyword>
<accession>A0A402ASQ6</accession>
<keyword evidence="1" id="KW-0175">Coiled coil</keyword>
<evidence type="ECO:0000313" key="3">
    <source>
        <dbReference type="Proteomes" id="UP000287188"/>
    </source>
</evidence>
<sequence>MSNKPDNCERLHKLHDRLVEELRVLKEDLHEEEEEGVNPIMTVNVIKSLQKTLSTITVELEKCPD</sequence>
<organism evidence="2 3">
    <name type="scientific">Dictyobacter kobayashii</name>
    <dbReference type="NCBI Taxonomy" id="2014872"/>
    <lineage>
        <taxon>Bacteria</taxon>
        <taxon>Bacillati</taxon>
        <taxon>Chloroflexota</taxon>
        <taxon>Ktedonobacteria</taxon>
        <taxon>Ktedonobacterales</taxon>
        <taxon>Dictyobacteraceae</taxon>
        <taxon>Dictyobacter</taxon>
    </lineage>
</organism>
<reference evidence="3" key="1">
    <citation type="submission" date="2018-12" db="EMBL/GenBank/DDBJ databases">
        <title>Tengunoibacter tsumagoiensis gen. nov., sp. nov., Dictyobacter kobayashii sp. nov., D. alpinus sp. nov., and D. joshuensis sp. nov. and description of Dictyobacteraceae fam. nov. within the order Ktedonobacterales isolated from Tengu-no-mugimeshi.</title>
        <authorList>
            <person name="Wang C.M."/>
            <person name="Zheng Y."/>
            <person name="Sakai Y."/>
            <person name="Toyoda A."/>
            <person name="Minakuchi Y."/>
            <person name="Abe K."/>
            <person name="Yokota A."/>
            <person name="Yabe S."/>
        </authorList>
    </citation>
    <scope>NUCLEOTIDE SEQUENCE [LARGE SCALE GENOMIC DNA]</scope>
    <source>
        <strain evidence="3">Uno11</strain>
    </source>
</reference>
<feature type="coiled-coil region" evidence="1">
    <location>
        <begin position="8"/>
        <end position="35"/>
    </location>
</feature>
<evidence type="ECO:0000256" key="1">
    <source>
        <dbReference type="SAM" id="Coils"/>
    </source>
</evidence>
<dbReference type="EMBL" id="BIFS01000002">
    <property type="protein sequence ID" value="GCE22127.1"/>
    <property type="molecule type" value="Genomic_DNA"/>
</dbReference>
<protein>
    <submittedName>
        <fullName evidence="2">Uncharacterized protein</fullName>
    </submittedName>
</protein>
<dbReference type="Proteomes" id="UP000287188">
    <property type="component" value="Unassembled WGS sequence"/>
</dbReference>
<gene>
    <name evidence="2" type="ORF">KDK_59270</name>
</gene>
<name>A0A402ASQ6_9CHLR</name>
<evidence type="ECO:0000313" key="2">
    <source>
        <dbReference type="EMBL" id="GCE22127.1"/>
    </source>
</evidence>
<dbReference type="RefSeq" id="WP_126554681.1">
    <property type="nucleotide sequence ID" value="NZ_BIFS01000002.1"/>
</dbReference>
<proteinExistence type="predicted"/>
<comment type="caution">
    <text evidence="2">The sequence shown here is derived from an EMBL/GenBank/DDBJ whole genome shotgun (WGS) entry which is preliminary data.</text>
</comment>
<dbReference type="AlphaFoldDB" id="A0A402ASQ6"/>
<dbReference type="OrthoDB" id="9884392at2"/>